<feature type="domain" description="Glucosamine/galactosamine-6-phosphate isomerase" evidence="6">
    <location>
        <begin position="15"/>
        <end position="242"/>
    </location>
</feature>
<keyword evidence="8" id="KW-1185">Reference proteome</keyword>
<dbReference type="SUPFAM" id="SSF100950">
    <property type="entry name" value="NagB/RpiA/CoA transferase-like"/>
    <property type="match status" value="1"/>
</dbReference>
<sequence>MACEIGNRTVLKFDTEDGVAVALARYIADLSERFIKEKGSFNVVLSGGSLIDTMRYLARAPYKESVDWPKWSIFWLDERVVPLDSKDSNYRLAWDGLLKYVTIPNNQIYAINDKLSPEGAAEDYEARLRDLVDRRILPLSDATGFPSFDLMLVGMGPDGHVASLFPNRPQRYEKKRWVTYITDSPKPPPPRITLTFPVINSSSEIAMVVTGADLAGAVKDVLENPDSDLPAAEVSAQGLLTWFLDNDAASQL</sequence>
<dbReference type="GO" id="GO:0005975">
    <property type="term" value="P:carbohydrate metabolic process"/>
    <property type="evidence" value="ECO:0007669"/>
    <property type="project" value="InterPro"/>
</dbReference>
<keyword evidence="4" id="KW-0378">Hydrolase</keyword>
<dbReference type="FunFam" id="3.40.50.1360:FF:000005">
    <property type="entry name" value="6-phosphogluconolactonase"/>
    <property type="match status" value="1"/>
</dbReference>
<dbReference type="Gramene" id="CDP19113">
    <property type="protein sequence ID" value="CDP19113"/>
    <property type="gene ID" value="GSCOC_T00007319001"/>
</dbReference>
<dbReference type="Gene3D" id="3.40.50.1360">
    <property type="match status" value="1"/>
</dbReference>
<dbReference type="InterPro" id="IPR005900">
    <property type="entry name" value="6-phosphogluconolactonase_DevB"/>
</dbReference>
<dbReference type="EMBL" id="HG739434">
    <property type="protein sequence ID" value="CDP19113.1"/>
    <property type="molecule type" value="Genomic_DNA"/>
</dbReference>
<proteinExistence type="inferred from homology"/>
<evidence type="ECO:0000256" key="4">
    <source>
        <dbReference type="ARBA" id="ARBA00022801"/>
    </source>
</evidence>
<organism evidence="7 8">
    <name type="scientific">Coffea canephora</name>
    <name type="common">Robusta coffee</name>
    <dbReference type="NCBI Taxonomy" id="49390"/>
    <lineage>
        <taxon>Eukaryota</taxon>
        <taxon>Viridiplantae</taxon>
        <taxon>Streptophyta</taxon>
        <taxon>Embryophyta</taxon>
        <taxon>Tracheophyta</taxon>
        <taxon>Spermatophyta</taxon>
        <taxon>Magnoliopsida</taxon>
        <taxon>eudicotyledons</taxon>
        <taxon>Gunneridae</taxon>
        <taxon>Pentapetalae</taxon>
        <taxon>asterids</taxon>
        <taxon>lamiids</taxon>
        <taxon>Gentianales</taxon>
        <taxon>Rubiaceae</taxon>
        <taxon>Ixoroideae</taxon>
        <taxon>Gardenieae complex</taxon>
        <taxon>Bertiereae - Coffeeae clade</taxon>
        <taxon>Coffeeae</taxon>
        <taxon>Coffea</taxon>
    </lineage>
</organism>
<dbReference type="Proteomes" id="UP000295252">
    <property type="component" value="Chromosome X"/>
</dbReference>
<dbReference type="InterPro" id="IPR006148">
    <property type="entry name" value="Glc/Gal-6P_isomerase"/>
</dbReference>
<dbReference type="InParanoid" id="A0A068VHG2"/>
<dbReference type="OrthoDB" id="432544at2759"/>
<evidence type="ECO:0000256" key="5">
    <source>
        <dbReference type="RuleBase" id="RU365095"/>
    </source>
</evidence>
<reference evidence="8" key="1">
    <citation type="journal article" date="2014" name="Science">
        <title>The coffee genome provides insight into the convergent evolution of caffeine biosynthesis.</title>
        <authorList>
            <person name="Denoeud F."/>
            <person name="Carretero-Paulet L."/>
            <person name="Dereeper A."/>
            <person name="Droc G."/>
            <person name="Guyot R."/>
            <person name="Pietrella M."/>
            <person name="Zheng C."/>
            <person name="Alberti A."/>
            <person name="Anthony F."/>
            <person name="Aprea G."/>
            <person name="Aury J.M."/>
            <person name="Bento P."/>
            <person name="Bernard M."/>
            <person name="Bocs S."/>
            <person name="Campa C."/>
            <person name="Cenci A."/>
            <person name="Combes M.C."/>
            <person name="Crouzillat D."/>
            <person name="Da Silva C."/>
            <person name="Daddiego L."/>
            <person name="De Bellis F."/>
            <person name="Dussert S."/>
            <person name="Garsmeur O."/>
            <person name="Gayraud T."/>
            <person name="Guignon V."/>
            <person name="Jahn K."/>
            <person name="Jamilloux V."/>
            <person name="Joet T."/>
            <person name="Labadie K."/>
            <person name="Lan T."/>
            <person name="Leclercq J."/>
            <person name="Lepelley M."/>
            <person name="Leroy T."/>
            <person name="Li L.T."/>
            <person name="Librado P."/>
            <person name="Lopez L."/>
            <person name="Munoz A."/>
            <person name="Noel B."/>
            <person name="Pallavicini A."/>
            <person name="Perrotta G."/>
            <person name="Poncet V."/>
            <person name="Pot D."/>
            <person name="Priyono X."/>
            <person name="Rigoreau M."/>
            <person name="Rouard M."/>
            <person name="Rozas J."/>
            <person name="Tranchant-Dubreuil C."/>
            <person name="VanBuren R."/>
            <person name="Zhang Q."/>
            <person name="Andrade A.C."/>
            <person name="Argout X."/>
            <person name="Bertrand B."/>
            <person name="de Kochko A."/>
            <person name="Graziosi G."/>
            <person name="Henry R.J."/>
            <person name="Jayarama X."/>
            <person name="Ming R."/>
            <person name="Nagai C."/>
            <person name="Rounsley S."/>
            <person name="Sankoff D."/>
            <person name="Giuliano G."/>
            <person name="Albert V.A."/>
            <person name="Wincker P."/>
            <person name="Lashermes P."/>
        </authorList>
    </citation>
    <scope>NUCLEOTIDE SEQUENCE [LARGE SCALE GENOMIC DNA]</scope>
    <source>
        <strain evidence="8">cv. DH200-94</strain>
    </source>
</reference>
<dbReference type="EC" id="3.1.1.31" evidence="5"/>
<evidence type="ECO:0000313" key="8">
    <source>
        <dbReference type="Proteomes" id="UP000295252"/>
    </source>
</evidence>
<dbReference type="UniPathway" id="UPA00115"/>
<dbReference type="GO" id="GO:0017057">
    <property type="term" value="F:6-phosphogluconolactonase activity"/>
    <property type="evidence" value="ECO:0007669"/>
    <property type="project" value="UniProtKB-EC"/>
</dbReference>
<evidence type="ECO:0000259" key="6">
    <source>
        <dbReference type="Pfam" id="PF01182"/>
    </source>
</evidence>
<accession>A0A068VHG2</accession>
<dbReference type="AlphaFoldDB" id="A0A068VHG2"/>
<evidence type="ECO:0000256" key="1">
    <source>
        <dbReference type="ARBA" id="ARBA00000832"/>
    </source>
</evidence>
<dbReference type="STRING" id="49390.A0A068VHG2"/>
<dbReference type="NCBIfam" id="TIGR01198">
    <property type="entry name" value="pgl"/>
    <property type="match status" value="1"/>
</dbReference>
<dbReference type="Pfam" id="PF01182">
    <property type="entry name" value="Glucosamine_iso"/>
    <property type="match status" value="1"/>
</dbReference>
<protein>
    <recommendedName>
        <fullName evidence="5">Probable 6-phosphogluconolactonase</fullName>
        <ecNumber evidence="5">3.1.1.31</ecNumber>
    </recommendedName>
</protein>
<dbReference type="InterPro" id="IPR039104">
    <property type="entry name" value="6PGL"/>
</dbReference>
<dbReference type="InterPro" id="IPR037171">
    <property type="entry name" value="NagB/RpiA_transferase-like"/>
</dbReference>
<dbReference type="OMA" id="VENVWYL"/>
<dbReference type="GO" id="GO:0006098">
    <property type="term" value="P:pentose-phosphate shunt"/>
    <property type="evidence" value="ECO:0007669"/>
    <property type="project" value="UniProtKB-UniPathway"/>
</dbReference>
<name>A0A068VHG2_COFCA</name>
<evidence type="ECO:0000313" key="7">
    <source>
        <dbReference type="EMBL" id="CDP19113.1"/>
    </source>
</evidence>
<comment type="similarity">
    <text evidence="3 5">Belongs to the glucosamine/galactosamine-6-phosphate isomerase family. 6-phosphogluconolactonase subfamily.</text>
</comment>
<evidence type="ECO:0000256" key="2">
    <source>
        <dbReference type="ARBA" id="ARBA00004961"/>
    </source>
</evidence>
<comment type="catalytic activity">
    <reaction evidence="1 5">
        <text>6-phospho-D-glucono-1,5-lactone + H2O = 6-phospho-D-gluconate + H(+)</text>
        <dbReference type="Rhea" id="RHEA:12556"/>
        <dbReference type="ChEBI" id="CHEBI:15377"/>
        <dbReference type="ChEBI" id="CHEBI:15378"/>
        <dbReference type="ChEBI" id="CHEBI:57955"/>
        <dbReference type="ChEBI" id="CHEBI:58759"/>
        <dbReference type="EC" id="3.1.1.31"/>
    </reaction>
</comment>
<dbReference type="PANTHER" id="PTHR11054">
    <property type="entry name" value="6-PHOSPHOGLUCONOLACTONASE"/>
    <property type="match status" value="1"/>
</dbReference>
<dbReference type="PANTHER" id="PTHR11054:SF9">
    <property type="entry name" value="6-PHOSPHOGLUCONOLACTONASE-RELATED"/>
    <property type="match status" value="1"/>
</dbReference>
<dbReference type="CDD" id="cd01400">
    <property type="entry name" value="6PGL"/>
    <property type="match status" value="1"/>
</dbReference>
<comment type="pathway">
    <text evidence="2">Carbohydrate degradation; pentose phosphate pathway; D-ribulose 5-phosphate from D-glucose 6-phosphate (oxidative stage): step 2/3.</text>
</comment>
<gene>
    <name evidence="7" type="ORF">GSCOC_T00007319001</name>
</gene>
<evidence type="ECO:0000256" key="3">
    <source>
        <dbReference type="ARBA" id="ARBA00010662"/>
    </source>
</evidence>
<dbReference type="PhylomeDB" id="A0A068VHG2"/>